<dbReference type="GO" id="GO:0051960">
    <property type="term" value="P:regulation of nervous system development"/>
    <property type="evidence" value="ECO:0007669"/>
    <property type="project" value="TreeGrafter"/>
</dbReference>
<dbReference type="AlphaFoldDB" id="A0A813Q4Z6"/>
<feature type="domain" description="Homeobox" evidence="8">
    <location>
        <begin position="95"/>
        <end position="155"/>
    </location>
</feature>
<evidence type="ECO:0000256" key="4">
    <source>
        <dbReference type="ARBA" id="ARBA00023242"/>
    </source>
</evidence>
<dbReference type="PANTHER" id="PTHR24334">
    <property type="entry name" value="HOMEOBOX PROTEIN GBX"/>
    <property type="match status" value="1"/>
</dbReference>
<gene>
    <name evidence="9" type="ORF">OXX778_LOCUS4492</name>
</gene>
<dbReference type="PROSITE" id="PS50071">
    <property type="entry name" value="HOMEOBOX_2"/>
    <property type="match status" value="1"/>
</dbReference>
<keyword evidence="3 5" id="KW-0371">Homeobox</keyword>
<evidence type="ECO:0000313" key="10">
    <source>
        <dbReference type="Proteomes" id="UP000663879"/>
    </source>
</evidence>
<organism evidence="9 10">
    <name type="scientific">Brachionus calyciflorus</name>
    <dbReference type="NCBI Taxonomy" id="104777"/>
    <lineage>
        <taxon>Eukaryota</taxon>
        <taxon>Metazoa</taxon>
        <taxon>Spiralia</taxon>
        <taxon>Gnathifera</taxon>
        <taxon>Rotifera</taxon>
        <taxon>Eurotatoria</taxon>
        <taxon>Monogononta</taxon>
        <taxon>Pseudotrocha</taxon>
        <taxon>Ploima</taxon>
        <taxon>Brachionidae</taxon>
        <taxon>Brachionus</taxon>
    </lineage>
</organism>
<dbReference type="Proteomes" id="UP000663879">
    <property type="component" value="Unassembled WGS sequence"/>
</dbReference>
<dbReference type="PROSITE" id="PS00027">
    <property type="entry name" value="HOMEOBOX_1"/>
    <property type="match status" value="1"/>
</dbReference>
<dbReference type="Pfam" id="PF00046">
    <property type="entry name" value="Homeodomain"/>
    <property type="match status" value="1"/>
</dbReference>
<protein>
    <recommendedName>
        <fullName evidence="8">Homeobox domain-containing protein</fullName>
    </recommendedName>
</protein>
<evidence type="ECO:0000256" key="7">
    <source>
        <dbReference type="SAM" id="MobiDB-lite"/>
    </source>
</evidence>
<dbReference type="SUPFAM" id="SSF46689">
    <property type="entry name" value="Homeodomain-like"/>
    <property type="match status" value="1"/>
</dbReference>
<evidence type="ECO:0000256" key="3">
    <source>
        <dbReference type="ARBA" id="ARBA00023155"/>
    </source>
</evidence>
<keyword evidence="4 5" id="KW-0539">Nucleus</keyword>
<dbReference type="GO" id="GO:0000981">
    <property type="term" value="F:DNA-binding transcription factor activity, RNA polymerase II-specific"/>
    <property type="evidence" value="ECO:0007669"/>
    <property type="project" value="InterPro"/>
</dbReference>
<comment type="subcellular location">
    <subcellularLocation>
        <location evidence="1 5 6">Nucleus</location>
    </subcellularLocation>
</comment>
<dbReference type="InterPro" id="IPR017970">
    <property type="entry name" value="Homeobox_CS"/>
</dbReference>
<dbReference type="GO" id="GO:0005634">
    <property type="term" value="C:nucleus"/>
    <property type="evidence" value="ECO:0007669"/>
    <property type="project" value="UniProtKB-SubCell"/>
</dbReference>
<proteinExistence type="predicted"/>
<dbReference type="InterPro" id="IPR009057">
    <property type="entry name" value="Homeodomain-like_sf"/>
</dbReference>
<dbReference type="PANTHER" id="PTHR24334:SF0">
    <property type="entry name" value="HOMEOBOX PROTEIN UNPLUGGED"/>
    <property type="match status" value="1"/>
</dbReference>
<dbReference type="SMART" id="SM00389">
    <property type="entry name" value="HOX"/>
    <property type="match status" value="1"/>
</dbReference>
<dbReference type="Gene3D" id="1.10.10.60">
    <property type="entry name" value="Homeodomain-like"/>
    <property type="match status" value="1"/>
</dbReference>
<dbReference type="CDD" id="cd00086">
    <property type="entry name" value="homeodomain"/>
    <property type="match status" value="1"/>
</dbReference>
<dbReference type="OrthoDB" id="6159439at2759"/>
<dbReference type="GO" id="GO:0000977">
    <property type="term" value="F:RNA polymerase II transcription regulatory region sequence-specific DNA binding"/>
    <property type="evidence" value="ECO:0007669"/>
    <property type="project" value="TreeGrafter"/>
</dbReference>
<dbReference type="EMBL" id="CAJNOC010000442">
    <property type="protein sequence ID" value="CAF0762163.1"/>
    <property type="molecule type" value="Genomic_DNA"/>
</dbReference>
<keyword evidence="2 5" id="KW-0238">DNA-binding</keyword>
<feature type="DNA-binding region" description="Homeobox" evidence="5">
    <location>
        <begin position="97"/>
        <end position="156"/>
    </location>
</feature>
<evidence type="ECO:0000259" key="8">
    <source>
        <dbReference type="PROSITE" id="PS50071"/>
    </source>
</evidence>
<evidence type="ECO:0000313" key="9">
    <source>
        <dbReference type="EMBL" id="CAF0762163.1"/>
    </source>
</evidence>
<evidence type="ECO:0000256" key="6">
    <source>
        <dbReference type="RuleBase" id="RU000682"/>
    </source>
</evidence>
<dbReference type="InterPro" id="IPR042982">
    <property type="entry name" value="GBX-1/2"/>
</dbReference>
<evidence type="ECO:0000256" key="2">
    <source>
        <dbReference type="ARBA" id="ARBA00023125"/>
    </source>
</evidence>
<sequence length="222" mass="25899">MNKQIESNTDFYIDKILKDSEKDNMNSALLNQFYLYNVYPKIFNASTSLLNLVMSSHEKKQYENVEPDSTRQIESDSDVDDIECVEEQTSATTTEKSRRKRTAFTSSQLLELEKEFIAKKYLSLNERSEIAKLLNLSEMQVKIWFQNRRAKWKRIKTGYFRSLHKSNSVSSDDNESDNREKSSNNSVSKIVVPIPVHVSRILTKNQQDQVDKIQRSKLKNSK</sequence>
<comment type="caution">
    <text evidence="9">The sequence shown here is derived from an EMBL/GenBank/DDBJ whole genome shotgun (WGS) entry which is preliminary data.</text>
</comment>
<keyword evidence="10" id="KW-1185">Reference proteome</keyword>
<accession>A0A813Q4Z6</accession>
<dbReference type="InterPro" id="IPR020479">
    <property type="entry name" value="HD_metazoa"/>
</dbReference>
<reference evidence="9" key="1">
    <citation type="submission" date="2021-02" db="EMBL/GenBank/DDBJ databases">
        <authorList>
            <person name="Nowell W R."/>
        </authorList>
    </citation>
    <scope>NUCLEOTIDE SEQUENCE</scope>
    <source>
        <strain evidence="9">Ploen Becks lab</strain>
    </source>
</reference>
<dbReference type="InterPro" id="IPR001356">
    <property type="entry name" value="HD"/>
</dbReference>
<evidence type="ECO:0000256" key="1">
    <source>
        <dbReference type="ARBA" id="ARBA00004123"/>
    </source>
</evidence>
<feature type="region of interest" description="Disordered" evidence="7">
    <location>
        <begin position="165"/>
        <end position="186"/>
    </location>
</feature>
<dbReference type="PRINTS" id="PR00024">
    <property type="entry name" value="HOMEOBOX"/>
</dbReference>
<evidence type="ECO:0000256" key="5">
    <source>
        <dbReference type="PROSITE-ProRule" id="PRU00108"/>
    </source>
</evidence>
<name>A0A813Q4Z6_9BILA</name>